<proteinExistence type="inferred from homology"/>
<dbReference type="Proteomes" id="UP001491310">
    <property type="component" value="Unassembled WGS sequence"/>
</dbReference>
<dbReference type="Gene3D" id="3.40.50.720">
    <property type="entry name" value="NAD(P)-binding Rossmann-like Domain"/>
    <property type="match status" value="1"/>
</dbReference>
<dbReference type="InterPro" id="IPR036291">
    <property type="entry name" value="NAD(P)-bd_dom_sf"/>
</dbReference>
<organism evidence="5 6">
    <name type="scientific">Coccomyxa subellipsoidea</name>
    <dbReference type="NCBI Taxonomy" id="248742"/>
    <lineage>
        <taxon>Eukaryota</taxon>
        <taxon>Viridiplantae</taxon>
        <taxon>Chlorophyta</taxon>
        <taxon>core chlorophytes</taxon>
        <taxon>Trebouxiophyceae</taxon>
        <taxon>Trebouxiophyceae incertae sedis</taxon>
        <taxon>Coccomyxaceae</taxon>
        <taxon>Coccomyxa</taxon>
    </lineage>
</organism>
<dbReference type="EMBL" id="JALJOT010000002">
    <property type="protein sequence ID" value="KAK9917304.1"/>
    <property type="molecule type" value="Genomic_DNA"/>
</dbReference>
<gene>
    <name evidence="5" type="ORF">WJX75_002955</name>
</gene>
<name>A0ABR2YZD9_9CHLO</name>
<evidence type="ECO:0000256" key="1">
    <source>
        <dbReference type="ARBA" id="ARBA00006484"/>
    </source>
</evidence>
<evidence type="ECO:0000256" key="2">
    <source>
        <dbReference type="ARBA" id="ARBA00022857"/>
    </source>
</evidence>
<accession>A0ABR2YZD9</accession>
<keyword evidence="3" id="KW-0560">Oxidoreductase</keyword>
<comment type="similarity">
    <text evidence="1 4">Belongs to the short-chain dehydrogenases/reductases (SDR) family.</text>
</comment>
<keyword evidence="6" id="KW-1185">Reference proteome</keyword>
<dbReference type="SUPFAM" id="SSF51735">
    <property type="entry name" value="NAD(P)-binding Rossmann-fold domains"/>
    <property type="match status" value="1"/>
</dbReference>
<reference evidence="5 6" key="1">
    <citation type="journal article" date="2024" name="Nat. Commun.">
        <title>Phylogenomics reveals the evolutionary origins of lichenization in chlorophyte algae.</title>
        <authorList>
            <person name="Puginier C."/>
            <person name="Libourel C."/>
            <person name="Otte J."/>
            <person name="Skaloud P."/>
            <person name="Haon M."/>
            <person name="Grisel S."/>
            <person name="Petersen M."/>
            <person name="Berrin J.G."/>
            <person name="Delaux P.M."/>
            <person name="Dal Grande F."/>
            <person name="Keller J."/>
        </authorList>
    </citation>
    <scope>NUCLEOTIDE SEQUENCE [LARGE SCALE GENOMIC DNA]</scope>
    <source>
        <strain evidence="5 6">SAG 216-7</strain>
    </source>
</reference>
<evidence type="ECO:0000313" key="5">
    <source>
        <dbReference type="EMBL" id="KAK9917304.1"/>
    </source>
</evidence>
<evidence type="ECO:0008006" key="7">
    <source>
        <dbReference type="Google" id="ProtNLM"/>
    </source>
</evidence>
<dbReference type="PRINTS" id="PR00081">
    <property type="entry name" value="GDHRDH"/>
</dbReference>
<dbReference type="InterPro" id="IPR002347">
    <property type="entry name" value="SDR_fam"/>
</dbReference>
<evidence type="ECO:0000313" key="6">
    <source>
        <dbReference type="Proteomes" id="UP001491310"/>
    </source>
</evidence>
<sequence>MLWRSVCAPYSLQLTAHCRVAHRATRKGLLRRGRSSIKDRSLTVMAAAATSDATKNQKIAIVTGANKGIGYEIARQLAQAGLRTVLTARNEELGREATKKVAEATAGSDAVQFMQLDIASPRSVDDFGRWAEQELPNVDILINNAGIAYKGNVFGAEEARTTMATNFAGTRAVCERLERLIPEGGRIVNVCSLAGKQSILRSPELRSRFENASSAEEVATLSEDFLQGLSSGSYGKEGWPGSMYGVSKLCEATYSRVLAEQLKPRGVAVYACCPGYVATDMSSFKGHKTPEQGADTPVWLALHAPSSGSGKFYSDRKEEPF</sequence>
<keyword evidence="2" id="KW-0521">NADP</keyword>
<dbReference type="Pfam" id="PF00106">
    <property type="entry name" value="adh_short"/>
    <property type="match status" value="2"/>
</dbReference>
<comment type="caution">
    <text evidence="5">The sequence shown here is derived from an EMBL/GenBank/DDBJ whole genome shotgun (WGS) entry which is preliminary data.</text>
</comment>
<dbReference type="PANTHER" id="PTHR43963">
    <property type="entry name" value="CARBONYL REDUCTASE 1-RELATED"/>
    <property type="match status" value="1"/>
</dbReference>
<evidence type="ECO:0000256" key="3">
    <source>
        <dbReference type="ARBA" id="ARBA00023002"/>
    </source>
</evidence>
<dbReference type="PANTHER" id="PTHR43963:SF6">
    <property type="entry name" value="CHAIN DEHYDROGENASE FAMILY PROTEIN, PUTATIVE (AFU_ORTHOLOGUE AFUA_3G15350)-RELATED"/>
    <property type="match status" value="1"/>
</dbReference>
<dbReference type="PRINTS" id="PR00080">
    <property type="entry name" value="SDRFAMILY"/>
</dbReference>
<evidence type="ECO:0000256" key="4">
    <source>
        <dbReference type="RuleBase" id="RU000363"/>
    </source>
</evidence>
<protein>
    <recommendedName>
        <fullName evidence="7">NAD(P)-binding protein</fullName>
    </recommendedName>
</protein>